<dbReference type="EMBL" id="HBIO01017764">
    <property type="protein sequence ID" value="CAE0468779.1"/>
    <property type="molecule type" value="Transcribed_RNA"/>
</dbReference>
<name>A0A7S3Q7W2_9STRA</name>
<feature type="compositionally biased region" description="Acidic residues" evidence="1">
    <location>
        <begin position="29"/>
        <end position="46"/>
    </location>
</feature>
<feature type="region of interest" description="Disordered" evidence="1">
    <location>
        <begin position="1"/>
        <end position="87"/>
    </location>
</feature>
<reference evidence="2" key="1">
    <citation type="submission" date="2021-01" db="EMBL/GenBank/DDBJ databases">
        <authorList>
            <person name="Corre E."/>
            <person name="Pelletier E."/>
            <person name="Niang G."/>
            <person name="Scheremetjew M."/>
            <person name="Finn R."/>
            <person name="Kale V."/>
            <person name="Holt S."/>
            <person name="Cochrane G."/>
            <person name="Meng A."/>
            <person name="Brown T."/>
            <person name="Cohen L."/>
        </authorList>
    </citation>
    <scope>NUCLEOTIDE SEQUENCE</scope>
    <source>
        <strain evidence="2">MM31A-1</strain>
    </source>
</reference>
<gene>
    <name evidence="2" type="ORF">CDEB00056_LOCUS13632</name>
</gene>
<protein>
    <submittedName>
        <fullName evidence="2">Uncharacterized protein</fullName>
    </submittedName>
</protein>
<dbReference type="AlphaFoldDB" id="A0A7S3Q7W2"/>
<sequence length="221" mass="25415">MGLKLFKKKKSKKVEKEAVGEQNQNDYIDPTDAEYQVENENEDEDENKVVSGKDQGKYRPSDVYDTHQRSHGYKNKRSQTVPSARDAAYTGPPRYDWIDVESSAAIKIQTIFRRNQCLNLLEEEGKSTAAMRNRIRSRQADTAKHASSEDVPTIFRFCGMGLLFGEVTGEDNDALNSYNTGKDKIAEEEKKESIKRRFRFKKKKSEQVEEAIEVVENVDEY</sequence>
<feature type="compositionally biased region" description="Basic and acidic residues" evidence="1">
    <location>
        <begin position="54"/>
        <end position="68"/>
    </location>
</feature>
<proteinExistence type="predicted"/>
<organism evidence="2">
    <name type="scientific">Chaetoceros debilis</name>
    <dbReference type="NCBI Taxonomy" id="122233"/>
    <lineage>
        <taxon>Eukaryota</taxon>
        <taxon>Sar</taxon>
        <taxon>Stramenopiles</taxon>
        <taxon>Ochrophyta</taxon>
        <taxon>Bacillariophyta</taxon>
        <taxon>Coscinodiscophyceae</taxon>
        <taxon>Chaetocerotophycidae</taxon>
        <taxon>Chaetocerotales</taxon>
        <taxon>Chaetocerotaceae</taxon>
        <taxon>Chaetoceros</taxon>
    </lineage>
</organism>
<accession>A0A7S3Q7W2</accession>
<evidence type="ECO:0000256" key="1">
    <source>
        <dbReference type="SAM" id="MobiDB-lite"/>
    </source>
</evidence>
<evidence type="ECO:0000313" key="2">
    <source>
        <dbReference type="EMBL" id="CAE0468779.1"/>
    </source>
</evidence>
<feature type="compositionally biased region" description="Basic residues" evidence="1">
    <location>
        <begin position="1"/>
        <end position="13"/>
    </location>
</feature>